<evidence type="ECO:0008006" key="3">
    <source>
        <dbReference type="Google" id="ProtNLM"/>
    </source>
</evidence>
<dbReference type="KEGG" id="paru:CYR75_14490"/>
<evidence type="ECO:0000313" key="1">
    <source>
        <dbReference type="EMBL" id="AUM75340.1"/>
    </source>
</evidence>
<keyword evidence="2" id="KW-1185">Reference proteome</keyword>
<organism evidence="1 2">
    <name type="scientific">Paracoccus jeotgali</name>
    <dbReference type="NCBI Taxonomy" id="2065379"/>
    <lineage>
        <taxon>Bacteria</taxon>
        <taxon>Pseudomonadati</taxon>
        <taxon>Pseudomonadota</taxon>
        <taxon>Alphaproteobacteria</taxon>
        <taxon>Rhodobacterales</taxon>
        <taxon>Paracoccaceae</taxon>
        <taxon>Paracoccus</taxon>
    </lineage>
</organism>
<name>A0A2K9MI90_9RHOB</name>
<protein>
    <recommendedName>
        <fullName evidence="3">AlgX/AlgJ SGNH hydrolase-like domain-containing protein</fullName>
    </recommendedName>
</protein>
<dbReference type="Proteomes" id="UP000234882">
    <property type="component" value="Chromosome"/>
</dbReference>
<evidence type="ECO:0000313" key="2">
    <source>
        <dbReference type="Proteomes" id="UP000234882"/>
    </source>
</evidence>
<gene>
    <name evidence="1" type="ORF">CYR75_14490</name>
</gene>
<dbReference type="EMBL" id="CP025583">
    <property type="protein sequence ID" value="AUM75340.1"/>
    <property type="molecule type" value="Genomic_DNA"/>
</dbReference>
<accession>A0A2K9MI90</accession>
<reference evidence="2" key="1">
    <citation type="submission" date="2017-12" db="EMBL/GenBank/DDBJ databases">
        <title>Genomic analysis of Paracoccus sp. CBA4604.</title>
        <authorList>
            <person name="Roh S.W."/>
            <person name="Kim J.Y."/>
            <person name="Kim J.S."/>
        </authorList>
    </citation>
    <scope>NUCLEOTIDE SEQUENCE [LARGE SCALE GENOMIC DNA]</scope>
    <source>
        <strain evidence="2">CBA4604</strain>
    </source>
</reference>
<dbReference type="OrthoDB" id="7210452at2"/>
<proteinExistence type="predicted"/>
<dbReference type="AlphaFoldDB" id="A0A2K9MI90"/>
<sequence length="448" mass="49841">MSSETNANTCDIRSLRPIYAHLRPSFQPRGQMRQRGVEIAWGFQIACRHEGSGPPRIRVSGWALAPDTATPAQVIRFREPSGQDHDFLPDRRRLDVLRALGIDATIKDPVAQCGILGEFETRATRLSVRISTGEQEFDIGTVEVKPQEVLAGQDGWLFLTGDTNDSLTQHCRDYRPASDWLAAWDRYFAAVETQPVGKTVFVVAPAKESVMPDRHPVPVRAKGPITHLLSRHPGHIIYPVERLGEARDLAYDRVDTHWTDFGGRIAAEQVLQEAGEELPPIPDLYHIATGRGDLGDKLAPPETALRASAAWPDTSRCVFENFVTHHGNIRIFRNDQAPLDRTVLLFGGSSANYMIRYLAAACRRLVSVWSTGAWDDEIIAHEQPDIVILQTNERFLVTPPAPRMNTFSMVARKIARGQTTPPPDVAAVMAGFAEAGEGWYVSRHPRLT</sequence>
<dbReference type="RefSeq" id="WP_101500682.1">
    <property type="nucleotide sequence ID" value="NZ_CP025583.1"/>
</dbReference>